<organism evidence="3 4">
    <name type="scientific">Desulfomarina profundi</name>
    <dbReference type="NCBI Taxonomy" id="2772557"/>
    <lineage>
        <taxon>Bacteria</taxon>
        <taxon>Pseudomonadati</taxon>
        <taxon>Thermodesulfobacteriota</taxon>
        <taxon>Desulfobulbia</taxon>
        <taxon>Desulfobulbales</taxon>
        <taxon>Desulfobulbaceae</taxon>
        <taxon>Desulfomarina</taxon>
    </lineage>
</organism>
<evidence type="ECO:0000259" key="1">
    <source>
        <dbReference type="Pfam" id="PF14399"/>
    </source>
</evidence>
<feature type="domain" description="DUF4872" evidence="2">
    <location>
        <begin position="154"/>
        <end position="327"/>
    </location>
</feature>
<evidence type="ECO:0000313" key="3">
    <source>
        <dbReference type="EMBL" id="BCL61638.1"/>
    </source>
</evidence>
<dbReference type="Pfam" id="PF16169">
    <property type="entry name" value="DUF4872"/>
    <property type="match status" value="1"/>
</dbReference>
<proteinExistence type="predicted"/>
<evidence type="ECO:0000259" key="2">
    <source>
        <dbReference type="Pfam" id="PF16169"/>
    </source>
</evidence>
<dbReference type="Pfam" id="PF14399">
    <property type="entry name" value="BtrH_N"/>
    <property type="match status" value="1"/>
</dbReference>
<dbReference type="KEGG" id="dbk:DGMP_23310"/>
<dbReference type="Proteomes" id="UP000826725">
    <property type="component" value="Chromosome"/>
</dbReference>
<evidence type="ECO:0000313" key="4">
    <source>
        <dbReference type="Proteomes" id="UP000826725"/>
    </source>
</evidence>
<dbReference type="AlphaFoldDB" id="A0A8D5JDV1"/>
<reference evidence="3" key="1">
    <citation type="submission" date="2020-09" db="EMBL/GenBank/DDBJ databases">
        <title>Desulfogranum mesoprofundum gen. nov., sp. nov., a novel mesophilic, sulfate-reducing chemolithoautotroph isolated from a deep-sea hydrothermal vent chimney in the Suiyo Seamount.</title>
        <authorList>
            <person name="Hashimoto Y."/>
            <person name="Nakagawa S."/>
        </authorList>
    </citation>
    <scope>NUCLEOTIDE SEQUENCE</scope>
    <source>
        <strain evidence="3">KT2</strain>
    </source>
</reference>
<dbReference type="InterPro" id="IPR032369">
    <property type="entry name" value="DUF4872"/>
</dbReference>
<dbReference type="EMBL" id="AP024086">
    <property type="protein sequence ID" value="BCL61638.1"/>
    <property type="molecule type" value="Genomic_DNA"/>
</dbReference>
<accession>A0A8D5JDV1</accession>
<keyword evidence="4" id="KW-1185">Reference proteome</keyword>
<dbReference type="RefSeq" id="WP_228854067.1">
    <property type="nucleotide sequence ID" value="NZ_AP024086.1"/>
</dbReference>
<sequence>MIEFHHRQSAHCESGVTSNLLYFYGVDCSEALAFGIGDGLFFGYLPFIRVNKLPLTTFRCSVGTIFNKVSKRLGVTVRRKKFRSPAKAMDELDKKLDQGIPVGCQTGAYWLPYFPPAFRFHFNMHNLVVLGREGSDYIISDPVFDDLVRCHRSDLIKARFAKGALAPKGAMYYLEHVPDSPDIQQAVATGITSVSKIMLKTPVPFLGVRGINFLANRLAGWPKKLGAENAALHLGQLIRMQEEIGTGGGGFRFIYAAFLQEAAAVLEKQELARLSNQMTLTGDKWRGFATLGARVCKGRAKDEDVYDRLADMLRECAQQETAIYRELGEIAAL</sequence>
<feature type="domain" description="Butirosin biosynthesis protein H N-terminal" evidence="1">
    <location>
        <begin position="11"/>
        <end position="142"/>
    </location>
</feature>
<protein>
    <submittedName>
        <fullName evidence="3">Peptidase</fullName>
    </submittedName>
</protein>
<name>A0A8D5JDV1_9BACT</name>
<dbReference type="InterPro" id="IPR026935">
    <property type="entry name" value="BtrH_N"/>
</dbReference>
<gene>
    <name evidence="3" type="ORF">DGMP_23310</name>
</gene>